<dbReference type="Gene3D" id="3.30.420.110">
    <property type="entry name" value="MutS, connector domain"/>
    <property type="match status" value="1"/>
</dbReference>
<dbReference type="EMBL" id="KZ997123">
    <property type="protein sequence ID" value="RKO87846.1"/>
    <property type="molecule type" value="Genomic_DNA"/>
</dbReference>
<dbReference type="InterPro" id="IPR007695">
    <property type="entry name" value="DNA_mismatch_repair_MutS-lik_N"/>
</dbReference>
<keyword evidence="3" id="KW-0547">Nucleotide-binding</keyword>
<feature type="domain" description="DNA mismatch repair protein MutS core" evidence="13">
    <location>
        <begin position="635"/>
        <end position="682"/>
    </location>
</feature>
<dbReference type="Gene3D" id="1.10.1420.10">
    <property type="match status" value="1"/>
</dbReference>
<feature type="compositionally biased region" description="Acidic residues" evidence="10">
    <location>
        <begin position="92"/>
        <end position="107"/>
    </location>
</feature>
<dbReference type="AlphaFoldDB" id="A0A4P9WBZ7"/>
<evidence type="ECO:0000256" key="3">
    <source>
        <dbReference type="ARBA" id="ARBA00022741"/>
    </source>
</evidence>
<dbReference type="GO" id="GO:0030983">
    <property type="term" value="F:mismatched DNA binding"/>
    <property type="evidence" value="ECO:0007669"/>
    <property type="project" value="InterPro"/>
</dbReference>
<dbReference type="InterPro" id="IPR036187">
    <property type="entry name" value="DNA_mismatch_repair_MutS_sf"/>
</dbReference>
<dbReference type="SUPFAM" id="SSF53150">
    <property type="entry name" value="DNA repair protein MutS, domain II"/>
    <property type="match status" value="1"/>
</dbReference>
<evidence type="ECO:0000256" key="8">
    <source>
        <dbReference type="ARBA" id="ARBA00025902"/>
    </source>
</evidence>
<feature type="domain" description="DNA mismatch repair protein MutS-like N-terminal" evidence="11">
    <location>
        <begin position="281"/>
        <end position="393"/>
    </location>
</feature>
<evidence type="ECO:0000256" key="10">
    <source>
        <dbReference type="SAM" id="MobiDB-lite"/>
    </source>
</evidence>
<dbReference type="PANTHER" id="PTHR11361">
    <property type="entry name" value="DNA MISMATCH REPAIR PROTEIN MUTS FAMILY MEMBER"/>
    <property type="match status" value="1"/>
</dbReference>
<evidence type="ECO:0000259" key="13">
    <source>
        <dbReference type="Pfam" id="PF05192"/>
    </source>
</evidence>
<gene>
    <name evidence="14" type="ORF">BDK51DRAFT_51553</name>
</gene>
<dbReference type="InterPro" id="IPR016151">
    <property type="entry name" value="DNA_mismatch_repair_MutS_N"/>
</dbReference>
<feature type="domain" description="DNA mismatch repair protein MutS connector" evidence="12">
    <location>
        <begin position="459"/>
        <end position="507"/>
    </location>
</feature>
<dbReference type="InterPro" id="IPR007696">
    <property type="entry name" value="DNA_mismatch_repair_MutS_core"/>
</dbReference>
<evidence type="ECO:0000256" key="6">
    <source>
        <dbReference type="ARBA" id="ARBA00023125"/>
    </source>
</evidence>
<dbReference type="InterPro" id="IPR007860">
    <property type="entry name" value="DNA_mmatch_repair_MutS_con_dom"/>
</dbReference>
<keyword evidence="4" id="KW-0227">DNA damage</keyword>
<evidence type="ECO:0000313" key="15">
    <source>
        <dbReference type="Proteomes" id="UP000269721"/>
    </source>
</evidence>
<dbReference type="InterPro" id="IPR036678">
    <property type="entry name" value="MutS_con_dom_sf"/>
</dbReference>
<name>A0A4P9WBZ7_9FUNG</name>
<evidence type="ECO:0000313" key="14">
    <source>
        <dbReference type="EMBL" id="RKO87846.1"/>
    </source>
</evidence>
<keyword evidence="5" id="KW-0067">ATP-binding</keyword>
<dbReference type="Pfam" id="PF05188">
    <property type="entry name" value="MutS_II"/>
    <property type="match status" value="1"/>
</dbReference>
<dbReference type="GO" id="GO:0005524">
    <property type="term" value="F:ATP binding"/>
    <property type="evidence" value="ECO:0007669"/>
    <property type="project" value="UniProtKB-KW"/>
</dbReference>
<dbReference type="Pfam" id="PF05192">
    <property type="entry name" value="MutS_III"/>
    <property type="match status" value="1"/>
</dbReference>
<dbReference type="GO" id="GO:0006298">
    <property type="term" value="P:mismatch repair"/>
    <property type="evidence" value="ECO:0007669"/>
    <property type="project" value="InterPro"/>
</dbReference>
<feature type="compositionally biased region" description="Low complexity" evidence="10">
    <location>
        <begin position="569"/>
        <end position="579"/>
    </location>
</feature>
<accession>A0A4P9WBZ7</accession>
<evidence type="ECO:0000259" key="11">
    <source>
        <dbReference type="Pfam" id="PF01624"/>
    </source>
</evidence>
<keyword evidence="15" id="KW-1185">Reference proteome</keyword>
<keyword evidence="6" id="KW-0238">DNA-binding</keyword>
<proteinExistence type="inferred from homology"/>
<feature type="compositionally biased region" description="Acidic residues" evidence="10">
    <location>
        <begin position="551"/>
        <end position="562"/>
    </location>
</feature>
<evidence type="ECO:0000256" key="9">
    <source>
        <dbReference type="ARBA" id="ARBA00073774"/>
    </source>
</evidence>
<dbReference type="FunFam" id="3.40.1170.10:FF:000004">
    <property type="entry name" value="DNA mismatch repair protein"/>
    <property type="match status" value="1"/>
</dbReference>
<comment type="subunit">
    <text evidence="8">Heterodimer consisting of MSH2-MSH3 (MutS beta). Forms a ternary complex with MutL alpha (MLH1-PMS1).</text>
</comment>
<dbReference type="SUPFAM" id="SSF48334">
    <property type="entry name" value="DNA repair protein MutS, domain III"/>
    <property type="match status" value="1"/>
</dbReference>
<dbReference type="PANTHER" id="PTHR11361:SF122">
    <property type="entry name" value="DNA MISMATCH REPAIR PROTEIN MSH3"/>
    <property type="match status" value="1"/>
</dbReference>
<feature type="region of interest" description="Disordered" evidence="10">
    <location>
        <begin position="543"/>
        <end position="579"/>
    </location>
</feature>
<dbReference type="GO" id="GO:0140664">
    <property type="term" value="F:ATP-dependent DNA damage sensor activity"/>
    <property type="evidence" value="ECO:0007669"/>
    <property type="project" value="InterPro"/>
</dbReference>
<feature type="compositionally biased region" description="Polar residues" evidence="10">
    <location>
        <begin position="21"/>
        <end position="31"/>
    </location>
</feature>
<feature type="region of interest" description="Disordered" evidence="10">
    <location>
        <begin position="1"/>
        <end position="198"/>
    </location>
</feature>
<dbReference type="InterPro" id="IPR045076">
    <property type="entry name" value="MutS"/>
</dbReference>
<sequence>MSKMLGGGKAKTPAKKGTPSGAKQLTISSFFTRAPSASSPAPASASNDSSKKLLPQPNPSLVSKPAAPSLVPSPKDLGEKNPTPKRKRVEVENVDSDEEVVALDDNEETRLSQPKSAKSDVDRPVSRRRTTISSDVEGDSDGDRLSPVPTPPPRRPNSRRHAIVLGSDDEMPDADPAGSPNPPTSPRSERPSASVAERFAYKKDAAVASLPGIQSYADPNADAKKQKLRERFMQRFGTTSRSERGASDEESGSDDDGPAKKKRRAASPVRKGAASKKSKYTPLEQRVLEIKAENPDCLLLVEVGYKYRFFGDDAEIAAKELHIVAHLDHNMQTASIPVQRLHVHVAKLVQLGYKVGVVRQMETAALKAVGDNKTAPFVRELSQVYTKGTFIDDIGGGDDNSQIRSSYIVFINEEPMKSSEEKAKISVVVCFIVPISLLGTSSVERLLILTYFWIKAVLLSTGDVLYDEFEDGFLRNELETRLLHTMPTEIIVPEESMSEPTEKLVQKFADRGCASDDTIRIERLRDGFLNYAGSQLALSEYYENSGGREQEDAERDDVDEDNDSRKPKSNGGSKSKGSKGLAELHRAALALPKAIVVCLAAVLKYLTQFNLEHVLRLMKFFAPFSTIGHMILNATTLNSLEIFRNETDYEEKGSLFWVLDHTHTKFGQRLLRKWVGRPLIRIE</sequence>
<comment type="similarity">
    <text evidence="1">Belongs to the DNA mismatch repair MutS family. MSH3 subfamily.</text>
</comment>
<protein>
    <recommendedName>
        <fullName evidence="2 9">DNA mismatch repair protein MSH3</fullName>
    </recommendedName>
    <alternativeName>
        <fullName evidence="2 9">DNA mismatch repair protein MSH3</fullName>
    </alternativeName>
</protein>
<dbReference type="GO" id="GO:0005634">
    <property type="term" value="C:nucleus"/>
    <property type="evidence" value="ECO:0007669"/>
    <property type="project" value="TreeGrafter"/>
</dbReference>
<dbReference type="Pfam" id="PF01624">
    <property type="entry name" value="MutS_I"/>
    <property type="match status" value="1"/>
</dbReference>
<reference evidence="15" key="1">
    <citation type="journal article" date="2018" name="Nat. Microbiol.">
        <title>Leveraging single-cell genomics to expand the fungal tree of life.</title>
        <authorList>
            <person name="Ahrendt S.R."/>
            <person name="Quandt C.A."/>
            <person name="Ciobanu D."/>
            <person name="Clum A."/>
            <person name="Salamov A."/>
            <person name="Andreopoulos B."/>
            <person name="Cheng J.F."/>
            <person name="Woyke T."/>
            <person name="Pelin A."/>
            <person name="Henrissat B."/>
            <person name="Reynolds N.K."/>
            <person name="Benny G.L."/>
            <person name="Smith M.E."/>
            <person name="James T.Y."/>
            <person name="Grigoriev I.V."/>
        </authorList>
    </citation>
    <scope>NUCLEOTIDE SEQUENCE [LARGE SCALE GENOMIC DNA]</scope>
</reference>
<feature type="compositionally biased region" description="Low complexity" evidence="10">
    <location>
        <begin position="34"/>
        <end position="46"/>
    </location>
</feature>
<dbReference type="OrthoDB" id="121051at2759"/>
<keyword evidence="7" id="KW-0234">DNA repair</keyword>
<dbReference type="SUPFAM" id="SSF55271">
    <property type="entry name" value="DNA repair protein MutS, domain I"/>
    <property type="match status" value="1"/>
</dbReference>
<evidence type="ECO:0000256" key="2">
    <source>
        <dbReference type="ARBA" id="ARBA00022151"/>
    </source>
</evidence>
<evidence type="ECO:0000256" key="4">
    <source>
        <dbReference type="ARBA" id="ARBA00022763"/>
    </source>
</evidence>
<evidence type="ECO:0000256" key="5">
    <source>
        <dbReference type="ARBA" id="ARBA00022840"/>
    </source>
</evidence>
<dbReference type="GO" id="GO:0006312">
    <property type="term" value="P:mitotic recombination"/>
    <property type="evidence" value="ECO:0007669"/>
    <property type="project" value="TreeGrafter"/>
</dbReference>
<evidence type="ECO:0000256" key="1">
    <source>
        <dbReference type="ARBA" id="ARBA00007094"/>
    </source>
</evidence>
<dbReference type="Gene3D" id="3.40.1170.10">
    <property type="entry name" value="DNA repair protein MutS, domain I"/>
    <property type="match status" value="1"/>
</dbReference>
<dbReference type="Proteomes" id="UP000269721">
    <property type="component" value="Unassembled WGS sequence"/>
</dbReference>
<feature type="region of interest" description="Disordered" evidence="10">
    <location>
        <begin position="235"/>
        <end position="278"/>
    </location>
</feature>
<organism evidence="14 15">
    <name type="scientific">Blyttiomyces helicus</name>
    <dbReference type="NCBI Taxonomy" id="388810"/>
    <lineage>
        <taxon>Eukaryota</taxon>
        <taxon>Fungi</taxon>
        <taxon>Fungi incertae sedis</taxon>
        <taxon>Chytridiomycota</taxon>
        <taxon>Chytridiomycota incertae sedis</taxon>
        <taxon>Chytridiomycetes</taxon>
        <taxon>Chytridiomycetes incertae sedis</taxon>
        <taxon>Blyttiomyces</taxon>
    </lineage>
</organism>
<evidence type="ECO:0000259" key="12">
    <source>
        <dbReference type="Pfam" id="PF05188"/>
    </source>
</evidence>
<evidence type="ECO:0000256" key="7">
    <source>
        <dbReference type="ARBA" id="ARBA00023204"/>
    </source>
</evidence>